<dbReference type="InterPro" id="IPR015424">
    <property type="entry name" value="PyrdxlP-dep_Trfase"/>
</dbReference>
<comment type="cofactor">
    <cofactor evidence="1 5">
        <name>pyridoxal 5'-phosphate</name>
        <dbReference type="ChEBI" id="CHEBI:597326"/>
    </cofactor>
</comment>
<dbReference type="PANTHER" id="PTHR11999">
    <property type="entry name" value="GROUP II PYRIDOXAL-5-PHOSPHATE DECARBOXYLASE"/>
    <property type="match status" value="1"/>
</dbReference>
<proteinExistence type="inferred from homology"/>
<gene>
    <name evidence="6" type="ORF">ACFQGU_17660</name>
</gene>
<dbReference type="InterPro" id="IPR010977">
    <property type="entry name" value="Aromatic_deC"/>
</dbReference>
<dbReference type="Proteomes" id="UP001596138">
    <property type="component" value="Unassembled WGS sequence"/>
</dbReference>
<reference evidence="7" key="1">
    <citation type="journal article" date="2019" name="Int. J. Syst. Evol. Microbiol.">
        <title>The Global Catalogue of Microorganisms (GCM) 10K type strain sequencing project: providing services to taxonomists for standard genome sequencing and annotation.</title>
        <authorList>
            <consortium name="The Broad Institute Genomics Platform"/>
            <consortium name="The Broad Institute Genome Sequencing Center for Infectious Disease"/>
            <person name="Wu L."/>
            <person name="Ma J."/>
        </authorList>
    </citation>
    <scope>NUCLEOTIDE SEQUENCE [LARGE SCALE GENOMIC DNA]</scope>
    <source>
        <strain evidence="7">CGMCC 4.7317</strain>
    </source>
</reference>
<evidence type="ECO:0000256" key="3">
    <source>
        <dbReference type="ARBA" id="ARBA00022898"/>
    </source>
</evidence>
<protein>
    <submittedName>
        <fullName evidence="6">Pyridoxal phosphate-dependent decarboxylase family protein</fullName>
    </submittedName>
</protein>
<keyword evidence="4 5" id="KW-0456">Lyase</keyword>
<dbReference type="RefSeq" id="WP_386769013.1">
    <property type="nucleotide sequence ID" value="NZ_JBHSTI010000062.1"/>
</dbReference>
<dbReference type="Gene3D" id="3.40.640.10">
    <property type="entry name" value="Type I PLP-dependent aspartate aminotransferase-like (Major domain)"/>
    <property type="match status" value="1"/>
</dbReference>
<sequence length="487" mass="51797">MPATPLTGDLGATYARVGAALDLFLTEDRPDPVTRRAGWTSALEQPLPEHGVGSDATMAELLDVVVPNGTRVSDPGFWGWIVTGPSTVPAAAAAAALIAAPHRYSITASNLVEDLSLRWLAELCGLGAHMRGVYSSGGSTANLVALGAARQWAFEQRGRDVARDGVDGTPLALYASAEVHHTIQRSAGVLGIGRAQVRMVPVDADLRMRPDALEELIARDVADGVVPVAVIGTAGTTNTGAIDPLRAVGEIAHRHGAWFHVDGAYGLPGSLDERVRPLYDGLELADSAIVDPHKWLGVPVGTGATFVRDRELLRRAFTQEPADYLAPQESSDADAQTSLDAMGVPYADLGVELTAPARGVAVWAVLRELGREGVAARIRQDDDFARRVADEVRAHPRLELLTEPTLSIVCFRYAPGHGVDDDELDALNAELVHRLHISTPYVPSTTRVRGVLAIRPCFVNSRTTDEALDGFTDTVVAFGDALIAARP</sequence>
<accession>A0ABW1T5E1</accession>
<dbReference type="PRINTS" id="PR00800">
    <property type="entry name" value="YHDCRBOXLASE"/>
</dbReference>
<dbReference type="EMBL" id="JBHSTI010000062">
    <property type="protein sequence ID" value="MFC6239701.1"/>
    <property type="molecule type" value="Genomic_DNA"/>
</dbReference>
<evidence type="ECO:0000256" key="1">
    <source>
        <dbReference type="ARBA" id="ARBA00001933"/>
    </source>
</evidence>
<dbReference type="InterPro" id="IPR002129">
    <property type="entry name" value="PyrdxlP-dep_de-COase"/>
</dbReference>
<evidence type="ECO:0000313" key="6">
    <source>
        <dbReference type="EMBL" id="MFC6239701.1"/>
    </source>
</evidence>
<dbReference type="InterPro" id="IPR015421">
    <property type="entry name" value="PyrdxlP-dep_Trfase_major"/>
</dbReference>
<dbReference type="SUPFAM" id="SSF53383">
    <property type="entry name" value="PLP-dependent transferases"/>
    <property type="match status" value="1"/>
</dbReference>
<dbReference type="Gene3D" id="3.90.1150.170">
    <property type="match status" value="1"/>
</dbReference>
<evidence type="ECO:0000256" key="2">
    <source>
        <dbReference type="ARBA" id="ARBA00022793"/>
    </source>
</evidence>
<organism evidence="6 7">
    <name type="scientific">Longivirga aurantiaca</name>
    <dbReference type="NCBI Taxonomy" id="1837743"/>
    <lineage>
        <taxon>Bacteria</taxon>
        <taxon>Bacillati</taxon>
        <taxon>Actinomycetota</taxon>
        <taxon>Actinomycetes</taxon>
        <taxon>Sporichthyales</taxon>
        <taxon>Sporichthyaceae</taxon>
        <taxon>Longivirga</taxon>
    </lineage>
</organism>
<keyword evidence="3 5" id="KW-0663">Pyridoxal phosphate</keyword>
<evidence type="ECO:0000256" key="4">
    <source>
        <dbReference type="ARBA" id="ARBA00023239"/>
    </source>
</evidence>
<keyword evidence="7" id="KW-1185">Reference proteome</keyword>
<dbReference type="PANTHER" id="PTHR11999:SF70">
    <property type="entry name" value="MIP05841P"/>
    <property type="match status" value="1"/>
</dbReference>
<evidence type="ECO:0000256" key="5">
    <source>
        <dbReference type="RuleBase" id="RU000382"/>
    </source>
</evidence>
<comment type="similarity">
    <text evidence="5">Belongs to the group II decarboxylase family.</text>
</comment>
<keyword evidence="2" id="KW-0210">Decarboxylase</keyword>
<name>A0ABW1T5E1_9ACTN</name>
<dbReference type="Pfam" id="PF00282">
    <property type="entry name" value="Pyridoxal_deC"/>
    <property type="match status" value="1"/>
</dbReference>
<comment type="caution">
    <text evidence="6">The sequence shown here is derived from an EMBL/GenBank/DDBJ whole genome shotgun (WGS) entry which is preliminary data.</text>
</comment>
<evidence type="ECO:0000313" key="7">
    <source>
        <dbReference type="Proteomes" id="UP001596138"/>
    </source>
</evidence>